<feature type="transmembrane region" description="Helical" evidence="1">
    <location>
        <begin position="132"/>
        <end position="152"/>
    </location>
</feature>
<name>A0A2Z3YN14_9CORY</name>
<dbReference type="InterPro" id="IPR010539">
    <property type="entry name" value="BaxI_1-like"/>
</dbReference>
<dbReference type="AlphaFoldDB" id="A0A2Z3YN14"/>
<proteinExistence type="predicted"/>
<organism evidence="2 3">
    <name type="scientific">Corynebacterium provencense</name>
    <dbReference type="NCBI Taxonomy" id="1737425"/>
    <lineage>
        <taxon>Bacteria</taxon>
        <taxon>Bacillati</taxon>
        <taxon>Actinomycetota</taxon>
        <taxon>Actinomycetes</taxon>
        <taxon>Mycobacteriales</taxon>
        <taxon>Corynebacteriaceae</taxon>
        <taxon>Corynebacterium</taxon>
    </lineage>
</organism>
<dbReference type="PANTHER" id="PTHR41282:SF1">
    <property type="entry name" value="CONSERVED TRANSMEMBRANE PROTEIN-RELATED"/>
    <property type="match status" value="1"/>
</dbReference>
<sequence>MKSSNPFMNSLTKATAESQRSQAMAYQQAGYAPSGAAGNPYATGAPAADPQGYRRSPNYGVPGAASDRPMTVDDVVTKTGITLAVIVVFAAVTLVVGASNPGLAMGLTLVGAIGGFIAVLVSSFGRKYDSPVVTLIYAAFEGLFVGGFSWLLSGMAIGNSNAGAMIFQAILGTVGVFVGMLVVYKTGAIRVTPKFNRIMISALIGVCVLALGNLVFALFSDGAGPLRDGGPIAWIFSLVCIGLAAMSFLSDFDNADQLIRAGAPSKMAWGVALGLAVTLVWLYTEILRILSYLNND</sequence>
<keyword evidence="1" id="KW-1133">Transmembrane helix</keyword>
<feature type="transmembrane region" description="Helical" evidence="1">
    <location>
        <begin position="103"/>
        <end position="125"/>
    </location>
</feature>
<protein>
    <recommendedName>
        <fullName evidence="4">Bax inhibitor 1 like protein</fullName>
    </recommendedName>
</protein>
<gene>
    <name evidence="2" type="ORF">Csp1_09460</name>
</gene>
<evidence type="ECO:0000313" key="2">
    <source>
        <dbReference type="EMBL" id="AWT25752.1"/>
    </source>
</evidence>
<keyword evidence="1" id="KW-0812">Transmembrane</keyword>
<reference evidence="3" key="1">
    <citation type="submission" date="2017-11" db="EMBL/GenBank/DDBJ databases">
        <title>Otitis media/interna in a cat caused by the recently described species Corynebacterium provencense.</title>
        <authorList>
            <person name="Kittl S."/>
            <person name="Brodard I."/>
            <person name="Rychener L."/>
            <person name="Jores J."/>
            <person name="Roosje P."/>
            <person name="Gobeli Brawand S."/>
        </authorList>
    </citation>
    <scope>NUCLEOTIDE SEQUENCE [LARGE SCALE GENOMIC DNA]</scope>
    <source>
        <strain evidence="3">17KM38</strain>
    </source>
</reference>
<feature type="transmembrane region" description="Helical" evidence="1">
    <location>
        <begin position="164"/>
        <end position="186"/>
    </location>
</feature>
<dbReference type="PIRSF" id="PIRSF009160">
    <property type="entry name" value="UCP009160"/>
    <property type="match status" value="1"/>
</dbReference>
<dbReference type="STRING" id="1737425.GCA_900049755_00342"/>
<dbReference type="PANTHER" id="PTHR41282">
    <property type="entry name" value="CONSERVED TRANSMEMBRANE PROTEIN-RELATED"/>
    <property type="match status" value="1"/>
</dbReference>
<dbReference type="KEGG" id="cpre:Csp1_09460"/>
<evidence type="ECO:0000256" key="1">
    <source>
        <dbReference type="SAM" id="Phobius"/>
    </source>
</evidence>
<dbReference type="Proteomes" id="UP000247696">
    <property type="component" value="Chromosome"/>
</dbReference>
<keyword evidence="3" id="KW-1185">Reference proteome</keyword>
<dbReference type="EMBL" id="CP024988">
    <property type="protein sequence ID" value="AWT25752.1"/>
    <property type="molecule type" value="Genomic_DNA"/>
</dbReference>
<feature type="transmembrane region" description="Helical" evidence="1">
    <location>
        <begin position="269"/>
        <end position="290"/>
    </location>
</feature>
<evidence type="ECO:0008006" key="4">
    <source>
        <dbReference type="Google" id="ProtNLM"/>
    </source>
</evidence>
<feature type="transmembrane region" description="Helical" evidence="1">
    <location>
        <begin position="198"/>
        <end position="219"/>
    </location>
</feature>
<keyword evidence="1" id="KW-0472">Membrane</keyword>
<dbReference type="RefSeq" id="WP_066583327.1">
    <property type="nucleotide sequence ID" value="NZ_CABKVS010000001.1"/>
</dbReference>
<feature type="transmembrane region" description="Helical" evidence="1">
    <location>
        <begin position="231"/>
        <end position="249"/>
    </location>
</feature>
<feature type="transmembrane region" description="Helical" evidence="1">
    <location>
        <begin position="75"/>
        <end position="97"/>
    </location>
</feature>
<dbReference type="Pfam" id="PF12811">
    <property type="entry name" value="BaxI_1"/>
    <property type="match status" value="1"/>
</dbReference>
<accession>A0A2Z3YN14</accession>
<evidence type="ECO:0000313" key="3">
    <source>
        <dbReference type="Proteomes" id="UP000247696"/>
    </source>
</evidence>